<name>A0ABX0TW51_9SPHN</name>
<gene>
    <name evidence="2" type="ORF">FHS31_002216</name>
</gene>
<dbReference type="Gene3D" id="1.10.12.10">
    <property type="entry name" value="Lyase 2-enoyl-coa Hydratase, Chain A, domain 2"/>
    <property type="match status" value="1"/>
</dbReference>
<comment type="similarity">
    <text evidence="1">Belongs to the enoyl-CoA hydratase/isomerase family.</text>
</comment>
<sequence>MSDFATLRLEQGGAVATITLTRADRLNAINLAMFADLDGALDAAIAGGARALVLTGEGRAFCSGLDLIGATPDGRVPDALGPIVDDYFNPLAMRLANLPIPILTAVNGPAAGAGCSLALAGDIVVMARSAYLQAAFVNIGLVPDTGASWLIAKGAGRAKALEMMLLGEKLQAEDALATGLVTRVVDDAALPAEAVALATRLAEGPTVAIGLIRRQVQAALTATLEETLKIERNHQDIAGRTRDFREALTAFGEKRAPQFEGR</sequence>
<accession>A0ABX0TW51</accession>
<evidence type="ECO:0000313" key="2">
    <source>
        <dbReference type="EMBL" id="NIJ08595.1"/>
    </source>
</evidence>
<evidence type="ECO:0000256" key="1">
    <source>
        <dbReference type="ARBA" id="ARBA00005254"/>
    </source>
</evidence>
<evidence type="ECO:0000313" key="3">
    <source>
        <dbReference type="Proteomes" id="UP000727456"/>
    </source>
</evidence>
<dbReference type="SUPFAM" id="SSF52096">
    <property type="entry name" value="ClpP/crotonase"/>
    <property type="match status" value="1"/>
</dbReference>
<dbReference type="InterPro" id="IPR014748">
    <property type="entry name" value="Enoyl-CoA_hydra_C"/>
</dbReference>
<dbReference type="InterPro" id="IPR001753">
    <property type="entry name" value="Enoyl-CoA_hydra/iso"/>
</dbReference>
<dbReference type="EMBL" id="JAAOZC010000005">
    <property type="protein sequence ID" value="NIJ08595.1"/>
    <property type="molecule type" value="Genomic_DNA"/>
</dbReference>
<protein>
    <submittedName>
        <fullName evidence="2">2-(1,2-epoxy-1,2-dihydrophenyl)acetyl-CoA isomerase</fullName>
        <ecNumber evidence="2">5.3.3.18</ecNumber>
    </submittedName>
</protein>
<dbReference type="InterPro" id="IPR029045">
    <property type="entry name" value="ClpP/crotonase-like_dom_sf"/>
</dbReference>
<proteinExistence type="inferred from homology"/>
<dbReference type="GO" id="GO:0016853">
    <property type="term" value="F:isomerase activity"/>
    <property type="evidence" value="ECO:0007669"/>
    <property type="project" value="UniProtKB-KW"/>
</dbReference>
<organism evidence="2 3">
    <name type="scientific">Sphingomonas vulcanisoli</name>
    <dbReference type="NCBI Taxonomy" id="1658060"/>
    <lineage>
        <taxon>Bacteria</taxon>
        <taxon>Pseudomonadati</taxon>
        <taxon>Pseudomonadota</taxon>
        <taxon>Alphaproteobacteria</taxon>
        <taxon>Sphingomonadales</taxon>
        <taxon>Sphingomonadaceae</taxon>
        <taxon>Sphingomonas</taxon>
    </lineage>
</organism>
<dbReference type="CDD" id="cd06558">
    <property type="entry name" value="crotonase-like"/>
    <property type="match status" value="1"/>
</dbReference>
<comment type="caution">
    <text evidence="2">The sequence shown here is derived from an EMBL/GenBank/DDBJ whole genome shotgun (WGS) entry which is preliminary data.</text>
</comment>
<keyword evidence="2" id="KW-0413">Isomerase</keyword>
<reference evidence="2 3" key="1">
    <citation type="submission" date="2020-03" db="EMBL/GenBank/DDBJ databases">
        <title>Genomic Encyclopedia of Type Strains, Phase III (KMG-III): the genomes of soil and plant-associated and newly described type strains.</title>
        <authorList>
            <person name="Whitman W."/>
        </authorList>
    </citation>
    <scope>NUCLEOTIDE SEQUENCE [LARGE SCALE GENOMIC DNA]</scope>
    <source>
        <strain evidence="2 3">CECT 8804</strain>
    </source>
</reference>
<dbReference type="Pfam" id="PF00378">
    <property type="entry name" value="ECH_1"/>
    <property type="match status" value="1"/>
</dbReference>
<keyword evidence="3" id="KW-1185">Reference proteome</keyword>
<dbReference type="EC" id="5.3.3.18" evidence="2"/>
<dbReference type="Gene3D" id="3.90.226.10">
    <property type="entry name" value="2-enoyl-CoA Hydratase, Chain A, domain 1"/>
    <property type="match status" value="1"/>
</dbReference>
<dbReference type="PANTHER" id="PTHR43459:SF1">
    <property type="entry name" value="EG:BACN32G11.4 PROTEIN"/>
    <property type="match status" value="1"/>
</dbReference>
<dbReference type="Proteomes" id="UP000727456">
    <property type="component" value="Unassembled WGS sequence"/>
</dbReference>
<dbReference type="RefSeq" id="WP_167073443.1">
    <property type="nucleotide sequence ID" value="NZ_JAAOZC010000005.1"/>
</dbReference>
<dbReference type="PANTHER" id="PTHR43459">
    <property type="entry name" value="ENOYL-COA HYDRATASE"/>
    <property type="match status" value="1"/>
</dbReference>